<dbReference type="InterPro" id="IPR012823">
    <property type="entry name" value="Flagell_FliJ"/>
</dbReference>
<evidence type="ECO:0000256" key="4">
    <source>
        <dbReference type="ARBA" id="ARBA00022500"/>
    </source>
</evidence>
<dbReference type="GO" id="GO:0003774">
    <property type="term" value="F:cytoskeletal motor activity"/>
    <property type="evidence" value="ECO:0007669"/>
    <property type="project" value="InterPro"/>
</dbReference>
<keyword evidence="3" id="KW-1003">Cell membrane</keyword>
<sequence length="156" mass="18062">MAQHLAIQTLIELANKDVNKFAKRLGLAVRNHQENEQKLTTLQQYRDDYTQRYQRGLTTGLSINDHHNFRVFLTKLEDAISGQQAIVQQALTAIEIERKAWQAAEQKRMSFDTLAQRAQRQTQLKTVRREQKLTDEHASRMLANRPHPYGPATGQK</sequence>
<dbReference type="InterPro" id="IPR018006">
    <property type="entry name" value="Flag_FliJ_proteobac"/>
</dbReference>
<dbReference type="AlphaFoldDB" id="E6QR74"/>
<feature type="region of interest" description="Disordered" evidence="9">
    <location>
        <begin position="122"/>
        <end position="156"/>
    </location>
</feature>
<evidence type="ECO:0000256" key="9">
    <source>
        <dbReference type="SAM" id="MobiDB-lite"/>
    </source>
</evidence>
<dbReference type="GO" id="GO:0009288">
    <property type="term" value="C:bacterial-type flagellum"/>
    <property type="evidence" value="ECO:0007669"/>
    <property type="project" value="InterPro"/>
</dbReference>
<dbReference type="GO" id="GO:0044781">
    <property type="term" value="P:bacterial-type flagellum organization"/>
    <property type="evidence" value="ECO:0007669"/>
    <property type="project" value="UniProtKB-KW"/>
</dbReference>
<keyword evidence="10" id="KW-0969">Cilium</keyword>
<protein>
    <submittedName>
        <fullName evidence="10">Flagellar FliJ protein</fullName>
    </submittedName>
</protein>
<dbReference type="EMBL" id="CABR01000049">
    <property type="protein sequence ID" value="CBI09745.1"/>
    <property type="molecule type" value="Genomic_DNA"/>
</dbReference>
<dbReference type="GO" id="GO:0071973">
    <property type="term" value="P:bacterial-type flagellum-dependent cell motility"/>
    <property type="evidence" value="ECO:0007669"/>
    <property type="project" value="InterPro"/>
</dbReference>
<dbReference type="PRINTS" id="PR01004">
    <property type="entry name" value="FLGFLIJ"/>
</dbReference>
<name>E6QR74_9ZZZZ</name>
<accession>E6QR74</accession>
<comment type="subcellular location">
    <subcellularLocation>
        <location evidence="1">Cell membrane</location>
        <topology evidence="1">Peripheral membrane protein</topology>
        <orientation evidence="1">Cytoplasmic side</orientation>
    </subcellularLocation>
</comment>
<evidence type="ECO:0000256" key="6">
    <source>
        <dbReference type="ARBA" id="ARBA00022927"/>
    </source>
</evidence>
<evidence type="ECO:0000256" key="2">
    <source>
        <dbReference type="ARBA" id="ARBA00022448"/>
    </source>
</evidence>
<proteinExistence type="predicted"/>
<keyword evidence="7" id="KW-0472">Membrane</keyword>
<keyword evidence="10" id="KW-0966">Cell projection</keyword>
<keyword evidence="10" id="KW-0282">Flagellum</keyword>
<dbReference type="GO" id="GO:0005886">
    <property type="term" value="C:plasma membrane"/>
    <property type="evidence" value="ECO:0007669"/>
    <property type="project" value="UniProtKB-SubCell"/>
</dbReference>
<dbReference type="GO" id="GO:0006935">
    <property type="term" value="P:chemotaxis"/>
    <property type="evidence" value="ECO:0007669"/>
    <property type="project" value="UniProtKB-KW"/>
</dbReference>
<feature type="compositionally biased region" description="Basic and acidic residues" evidence="9">
    <location>
        <begin position="127"/>
        <end position="139"/>
    </location>
</feature>
<dbReference type="PANTHER" id="PTHR38786">
    <property type="entry name" value="FLAGELLAR FLIJ PROTEIN"/>
    <property type="match status" value="1"/>
</dbReference>
<evidence type="ECO:0000256" key="7">
    <source>
        <dbReference type="ARBA" id="ARBA00023136"/>
    </source>
</evidence>
<evidence type="ECO:0000256" key="1">
    <source>
        <dbReference type="ARBA" id="ARBA00004413"/>
    </source>
</evidence>
<dbReference type="InterPro" id="IPR053716">
    <property type="entry name" value="Flag_assembly_chemotaxis_eff"/>
</dbReference>
<keyword evidence="2" id="KW-0813">Transport</keyword>
<dbReference type="InterPro" id="IPR052570">
    <property type="entry name" value="FliJ"/>
</dbReference>
<dbReference type="GO" id="GO:0015031">
    <property type="term" value="P:protein transport"/>
    <property type="evidence" value="ECO:0007669"/>
    <property type="project" value="UniProtKB-KW"/>
</dbReference>
<dbReference type="PANTHER" id="PTHR38786:SF1">
    <property type="entry name" value="FLAGELLAR FLIJ PROTEIN"/>
    <property type="match status" value="1"/>
</dbReference>
<dbReference type="NCBIfam" id="TIGR02473">
    <property type="entry name" value="flagell_FliJ"/>
    <property type="match status" value="1"/>
</dbReference>
<dbReference type="Pfam" id="PF02050">
    <property type="entry name" value="FliJ"/>
    <property type="match status" value="1"/>
</dbReference>
<organism evidence="10">
    <name type="scientific">mine drainage metagenome</name>
    <dbReference type="NCBI Taxonomy" id="410659"/>
    <lineage>
        <taxon>unclassified sequences</taxon>
        <taxon>metagenomes</taxon>
        <taxon>ecological metagenomes</taxon>
    </lineage>
</organism>
<keyword evidence="5" id="KW-1005">Bacterial flagellum biogenesis</keyword>
<gene>
    <name evidence="10" type="primary">fliJ</name>
    <name evidence="10" type="ORF">CARN7_0488</name>
</gene>
<dbReference type="Gene3D" id="1.10.287.1700">
    <property type="match status" value="1"/>
</dbReference>
<evidence type="ECO:0000256" key="5">
    <source>
        <dbReference type="ARBA" id="ARBA00022795"/>
    </source>
</evidence>
<keyword evidence="6" id="KW-0653">Protein transport</keyword>
<evidence type="ECO:0000313" key="10">
    <source>
        <dbReference type="EMBL" id="CBI09745.1"/>
    </source>
</evidence>
<evidence type="ECO:0000256" key="3">
    <source>
        <dbReference type="ARBA" id="ARBA00022475"/>
    </source>
</evidence>
<evidence type="ECO:0000256" key="8">
    <source>
        <dbReference type="ARBA" id="ARBA00023225"/>
    </source>
</evidence>
<reference evidence="10" key="1">
    <citation type="submission" date="2009-10" db="EMBL/GenBank/DDBJ databases">
        <title>Diversity of trophic interactions inside an arsenic-rich microbial ecosystem.</title>
        <authorList>
            <person name="Bertin P.N."/>
            <person name="Heinrich-Salmeron A."/>
            <person name="Pelletier E."/>
            <person name="Goulhen-Chollet F."/>
            <person name="Arsene-Ploetze F."/>
            <person name="Gallien S."/>
            <person name="Calteau A."/>
            <person name="Vallenet D."/>
            <person name="Casiot C."/>
            <person name="Chane-Woon-Ming B."/>
            <person name="Giloteaux L."/>
            <person name="Barakat M."/>
            <person name="Bonnefoy V."/>
            <person name="Bruneel O."/>
            <person name="Chandler M."/>
            <person name="Cleiss J."/>
            <person name="Duran R."/>
            <person name="Elbaz-Poulichet F."/>
            <person name="Fonknechten N."/>
            <person name="Lauga B."/>
            <person name="Mornico D."/>
            <person name="Ortet P."/>
            <person name="Schaeffer C."/>
            <person name="Siguier P."/>
            <person name="Alexander Thil Smith A."/>
            <person name="Van Dorsselaer A."/>
            <person name="Weissenbach J."/>
            <person name="Medigue C."/>
            <person name="Le Paslier D."/>
        </authorList>
    </citation>
    <scope>NUCLEOTIDE SEQUENCE</scope>
</reference>
<keyword evidence="4" id="KW-0145">Chemotaxis</keyword>
<comment type="caution">
    <text evidence="10">The sequence shown here is derived from an EMBL/GenBank/DDBJ whole genome shotgun (WGS) entry which is preliminary data.</text>
</comment>
<keyword evidence="8" id="KW-1006">Bacterial flagellum protein export</keyword>
<dbReference type="PIRSF" id="PIRSF019404">
    <property type="entry name" value="FliJ"/>
    <property type="match status" value="1"/>
</dbReference>